<keyword evidence="3" id="KW-0731">Sigma factor</keyword>
<dbReference type="Gene3D" id="1.10.1740.10">
    <property type="match status" value="1"/>
</dbReference>
<keyword evidence="4" id="KW-0804">Transcription</keyword>
<accession>A0A1I2HD62</accession>
<evidence type="ECO:0000256" key="4">
    <source>
        <dbReference type="ARBA" id="ARBA00023163"/>
    </source>
</evidence>
<dbReference type="PANTHER" id="PTHR43133:SF46">
    <property type="entry name" value="RNA POLYMERASE SIGMA-70 FACTOR ECF SUBFAMILY"/>
    <property type="match status" value="1"/>
</dbReference>
<dbReference type="GO" id="GO:0003677">
    <property type="term" value="F:DNA binding"/>
    <property type="evidence" value="ECO:0007669"/>
    <property type="project" value="InterPro"/>
</dbReference>
<keyword evidence="7" id="KW-1185">Reference proteome</keyword>
<evidence type="ECO:0000313" key="7">
    <source>
        <dbReference type="Proteomes" id="UP000198598"/>
    </source>
</evidence>
<evidence type="ECO:0000256" key="2">
    <source>
        <dbReference type="ARBA" id="ARBA00023015"/>
    </source>
</evidence>
<gene>
    <name evidence="6" type="ORF">SAMN05216167_1414</name>
</gene>
<dbReference type="InterPro" id="IPR013249">
    <property type="entry name" value="RNA_pol_sigma70_r4_t2"/>
</dbReference>
<reference evidence="6 7" key="1">
    <citation type="submission" date="2016-10" db="EMBL/GenBank/DDBJ databases">
        <authorList>
            <person name="de Groot N.N."/>
        </authorList>
    </citation>
    <scope>NUCLEOTIDE SEQUENCE [LARGE SCALE GENOMIC DNA]</scope>
    <source>
        <strain evidence="6 7">DSM 26130</strain>
    </source>
</reference>
<proteinExistence type="inferred from homology"/>
<evidence type="ECO:0000313" key="6">
    <source>
        <dbReference type="EMBL" id="SFF27303.1"/>
    </source>
</evidence>
<evidence type="ECO:0000259" key="5">
    <source>
        <dbReference type="Pfam" id="PF08281"/>
    </source>
</evidence>
<dbReference type="OrthoDB" id="9150024at2"/>
<dbReference type="EMBL" id="FOLQ01000041">
    <property type="protein sequence ID" value="SFF27303.1"/>
    <property type="molecule type" value="Genomic_DNA"/>
</dbReference>
<sequence length="204" mass="24578">MVKPAFTTDYPSDKQLWQQFREGDRVAFEQIIAHHYNSLFRFGTRFTKDIGLIEDCLHDMFVYLWEKRSSLSPTDSIRKYLFKSFRHKMLLELQRVYRRGWVDEEEAAELAPEQNFQDVLFVLEKEQLTAHKIREAINHLPIRQQEALYLRYFEGLDVDHIAQIMQINRQSVSNHLHKALTHLREHWEDFTIPLLFLCFSWGIH</sequence>
<dbReference type="SUPFAM" id="SSF88659">
    <property type="entry name" value="Sigma3 and sigma4 domains of RNA polymerase sigma factors"/>
    <property type="match status" value="1"/>
</dbReference>
<evidence type="ECO:0000256" key="1">
    <source>
        <dbReference type="ARBA" id="ARBA00010641"/>
    </source>
</evidence>
<dbReference type="AlphaFoldDB" id="A0A1I2HD62"/>
<dbReference type="InterPro" id="IPR014284">
    <property type="entry name" value="RNA_pol_sigma-70_dom"/>
</dbReference>
<dbReference type="Gene3D" id="1.10.10.10">
    <property type="entry name" value="Winged helix-like DNA-binding domain superfamily/Winged helix DNA-binding domain"/>
    <property type="match status" value="1"/>
</dbReference>
<dbReference type="GO" id="GO:0006352">
    <property type="term" value="P:DNA-templated transcription initiation"/>
    <property type="evidence" value="ECO:0007669"/>
    <property type="project" value="InterPro"/>
</dbReference>
<keyword evidence="2" id="KW-0805">Transcription regulation</keyword>
<feature type="domain" description="RNA polymerase sigma factor 70 region 4 type 2" evidence="5">
    <location>
        <begin position="132"/>
        <end position="183"/>
    </location>
</feature>
<name>A0A1I2HD62_9BACT</name>
<dbReference type="InterPro" id="IPR036388">
    <property type="entry name" value="WH-like_DNA-bd_sf"/>
</dbReference>
<dbReference type="InterPro" id="IPR039425">
    <property type="entry name" value="RNA_pol_sigma-70-like"/>
</dbReference>
<comment type="similarity">
    <text evidence="1">Belongs to the sigma-70 factor family. ECF subfamily.</text>
</comment>
<protein>
    <submittedName>
        <fullName evidence="6">RNA polymerase sigma factor, sigma-70 family</fullName>
    </submittedName>
</protein>
<dbReference type="Pfam" id="PF08281">
    <property type="entry name" value="Sigma70_r4_2"/>
    <property type="match status" value="1"/>
</dbReference>
<dbReference type="SUPFAM" id="SSF88946">
    <property type="entry name" value="Sigma2 domain of RNA polymerase sigma factors"/>
    <property type="match status" value="1"/>
</dbReference>
<dbReference type="Proteomes" id="UP000198598">
    <property type="component" value="Unassembled WGS sequence"/>
</dbReference>
<organism evidence="6 7">
    <name type="scientific">Spirosoma endophyticum</name>
    <dbReference type="NCBI Taxonomy" id="662367"/>
    <lineage>
        <taxon>Bacteria</taxon>
        <taxon>Pseudomonadati</taxon>
        <taxon>Bacteroidota</taxon>
        <taxon>Cytophagia</taxon>
        <taxon>Cytophagales</taxon>
        <taxon>Cytophagaceae</taxon>
        <taxon>Spirosoma</taxon>
    </lineage>
</organism>
<dbReference type="GO" id="GO:0016987">
    <property type="term" value="F:sigma factor activity"/>
    <property type="evidence" value="ECO:0007669"/>
    <property type="project" value="UniProtKB-KW"/>
</dbReference>
<dbReference type="CDD" id="cd06171">
    <property type="entry name" value="Sigma70_r4"/>
    <property type="match status" value="1"/>
</dbReference>
<dbReference type="NCBIfam" id="TIGR02937">
    <property type="entry name" value="sigma70-ECF"/>
    <property type="match status" value="1"/>
</dbReference>
<dbReference type="STRING" id="662367.SAMN05216167_1414"/>
<dbReference type="PANTHER" id="PTHR43133">
    <property type="entry name" value="RNA POLYMERASE ECF-TYPE SIGMA FACTO"/>
    <property type="match status" value="1"/>
</dbReference>
<dbReference type="RefSeq" id="WP_093834869.1">
    <property type="nucleotide sequence ID" value="NZ_FOLQ01000041.1"/>
</dbReference>
<dbReference type="InterPro" id="IPR013325">
    <property type="entry name" value="RNA_pol_sigma_r2"/>
</dbReference>
<evidence type="ECO:0000256" key="3">
    <source>
        <dbReference type="ARBA" id="ARBA00023082"/>
    </source>
</evidence>
<dbReference type="InterPro" id="IPR013324">
    <property type="entry name" value="RNA_pol_sigma_r3/r4-like"/>
</dbReference>